<dbReference type="Proteomes" id="UP000426246">
    <property type="component" value="Chromosome"/>
</dbReference>
<dbReference type="PANTHER" id="PTHR43166:SF6">
    <property type="entry name" value="PHOSPHONATES IMPORT ATP-BINDING PROTEIN PHNC"/>
    <property type="match status" value="1"/>
</dbReference>
<evidence type="ECO:0000313" key="8">
    <source>
        <dbReference type="EMBL" id="QGQ96323.1"/>
    </source>
</evidence>
<keyword evidence="4 8" id="KW-0067">ATP-binding</keyword>
<evidence type="ECO:0000256" key="6">
    <source>
        <dbReference type="ARBA" id="ARBA00023136"/>
    </source>
</evidence>
<evidence type="ECO:0000256" key="3">
    <source>
        <dbReference type="ARBA" id="ARBA00022741"/>
    </source>
</evidence>
<dbReference type="InterPro" id="IPR027417">
    <property type="entry name" value="P-loop_NTPase"/>
</dbReference>
<dbReference type="PANTHER" id="PTHR43166">
    <property type="entry name" value="AMINO ACID IMPORT ATP-BINDING PROTEIN"/>
    <property type="match status" value="1"/>
</dbReference>
<dbReference type="Pfam" id="PF00005">
    <property type="entry name" value="ABC_tran"/>
    <property type="match status" value="1"/>
</dbReference>
<keyword evidence="6" id="KW-0472">Membrane</keyword>
<dbReference type="PROSITE" id="PS50893">
    <property type="entry name" value="ABC_TRANSPORTER_2"/>
    <property type="match status" value="1"/>
</dbReference>
<dbReference type="Gene3D" id="3.40.50.300">
    <property type="entry name" value="P-loop containing nucleotide triphosphate hydrolases"/>
    <property type="match status" value="1"/>
</dbReference>
<sequence>MLITVRNLVYKVDKDTEILSGIQFDVGRGEFIAVIGGSGSGKTTLLRCITLQEKWAAGHFFYEGKDIVALNAWQKLKYKKKWAYVEEKPTLNPNKSALKNVLSGRFYDTPWWRKLTGKVALDEHVMAMDYLEKVGLMDLSLQKTNLLSGGETQRVAIAKALVQGAEIVVADEPISGLDPENAQKVMMDLKQLCEKTNVTVICSLHGVELAEKYATRIWGINNGKLVVDVKGRRLTQAEKNSIYD</sequence>
<name>A0A6B8RLA2_9BACL</name>
<protein>
    <submittedName>
        <fullName evidence="8">ATP-binding cassette domain-containing protein</fullName>
    </submittedName>
</protein>
<dbReference type="SMART" id="SM00382">
    <property type="entry name" value="AAA"/>
    <property type="match status" value="1"/>
</dbReference>
<organism evidence="8 9">
    <name type="scientific">Paenibacillus psychroresistens</name>
    <dbReference type="NCBI Taxonomy" id="1778678"/>
    <lineage>
        <taxon>Bacteria</taxon>
        <taxon>Bacillati</taxon>
        <taxon>Bacillota</taxon>
        <taxon>Bacilli</taxon>
        <taxon>Bacillales</taxon>
        <taxon>Paenibacillaceae</taxon>
        <taxon>Paenibacillus</taxon>
    </lineage>
</organism>
<proteinExistence type="predicted"/>
<dbReference type="InterPro" id="IPR003439">
    <property type="entry name" value="ABC_transporter-like_ATP-bd"/>
</dbReference>
<feature type="domain" description="ABC transporter" evidence="7">
    <location>
        <begin position="3"/>
        <end position="242"/>
    </location>
</feature>
<evidence type="ECO:0000256" key="1">
    <source>
        <dbReference type="ARBA" id="ARBA00022448"/>
    </source>
</evidence>
<dbReference type="InterPro" id="IPR003593">
    <property type="entry name" value="AAA+_ATPase"/>
</dbReference>
<dbReference type="GO" id="GO:0005524">
    <property type="term" value="F:ATP binding"/>
    <property type="evidence" value="ECO:0007669"/>
    <property type="project" value="UniProtKB-KW"/>
</dbReference>
<dbReference type="GO" id="GO:0016887">
    <property type="term" value="F:ATP hydrolysis activity"/>
    <property type="evidence" value="ECO:0007669"/>
    <property type="project" value="InterPro"/>
</dbReference>
<dbReference type="AlphaFoldDB" id="A0A6B8RLA2"/>
<evidence type="ECO:0000256" key="5">
    <source>
        <dbReference type="ARBA" id="ARBA00022967"/>
    </source>
</evidence>
<reference evidence="9" key="1">
    <citation type="submission" date="2018-11" db="EMBL/GenBank/DDBJ databases">
        <title>Complete genome sequence of Paenibacillus sp. ML311-T8.</title>
        <authorList>
            <person name="Nam Y.-D."/>
            <person name="Kang J."/>
            <person name="Chung W.-H."/>
            <person name="Park Y.S."/>
        </authorList>
    </citation>
    <scope>NUCLEOTIDE SEQUENCE [LARGE SCALE GENOMIC DNA]</scope>
    <source>
        <strain evidence="9">ML311-T8</strain>
    </source>
</reference>
<keyword evidence="5" id="KW-1278">Translocase</keyword>
<keyword evidence="1" id="KW-0813">Transport</keyword>
<accession>A0A6B8RLA2</accession>
<keyword evidence="3" id="KW-0547">Nucleotide-binding</keyword>
<dbReference type="KEGG" id="ppsc:EHS13_16265"/>
<dbReference type="OrthoDB" id="9802264at2"/>
<keyword evidence="9" id="KW-1185">Reference proteome</keyword>
<dbReference type="SUPFAM" id="SSF52540">
    <property type="entry name" value="P-loop containing nucleoside triphosphate hydrolases"/>
    <property type="match status" value="1"/>
</dbReference>
<dbReference type="RefSeq" id="WP_155701358.1">
    <property type="nucleotide sequence ID" value="NZ_CP034235.1"/>
</dbReference>
<evidence type="ECO:0000256" key="2">
    <source>
        <dbReference type="ARBA" id="ARBA00022475"/>
    </source>
</evidence>
<keyword evidence="2" id="KW-1003">Cell membrane</keyword>
<gene>
    <name evidence="8" type="ORF">EHS13_16265</name>
</gene>
<dbReference type="InterPro" id="IPR050086">
    <property type="entry name" value="MetN_ABC_transporter-like"/>
</dbReference>
<evidence type="ECO:0000259" key="7">
    <source>
        <dbReference type="PROSITE" id="PS50893"/>
    </source>
</evidence>
<evidence type="ECO:0000256" key="4">
    <source>
        <dbReference type="ARBA" id="ARBA00022840"/>
    </source>
</evidence>
<dbReference type="EMBL" id="CP034235">
    <property type="protein sequence ID" value="QGQ96323.1"/>
    <property type="molecule type" value="Genomic_DNA"/>
</dbReference>
<evidence type="ECO:0000313" key="9">
    <source>
        <dbReference type="Proteomes" id="UP000426246"/>
    </source>
</evidence>